<dbReference type="KEGG" id="pif:PITG_15070"/>
<dbReference type="eggNOG" id="ENOG502SU04">
    <property type="taxonomic scope" value="Eukaryota"/>
</dbReference>
<dbReference type="HOGENOM" id="CLU_073735_0_0_1"/>
<dbReference type="InParanoid" id="D0NRK7"/>
<dbReference type="VEuPathDB" id="FungiDB:PITG_15070"/>
<name>D0NRK7_PHYIT</name>
<dbReference type="GeneID" id="9475880"/>
<organism evidence="2 3">
    <name type="scientific">Phytophthora infestans (strain T30-4)</name>
    <name type="common">Potato late blight agent</name>
    <dbReference type="NCBI Taxonomy" id="403677"/>
    <lineage>
        <taxon>Eukaryota</taxon>
        <taxon>Sar</taxon>
        <taxon>Stramenopiles</taxon>
        <taxon>Oomycota</taxon>
        <taxon>Peronosporomycetes</taxon>
        <taxon>Peronosporales</taxon>
        <taxon>Peronosporaceae</taxon>
        <taxon>Phytophthora</taxon>
    </lineage>
</organism>
<feature type="region of interest" description="Disordered" evidence="1">
    <location>
        <begin position="81"/>
        <end position="101"/>
    </location>
</feature>
<sequence>MASPQLLDAAIRSDGVVRETPYTLLCMVVAVERASSLTAETSGDLFDIYLNESEVTPFERVLRAADEVSLQKNATRGRIKLKRERKAQDDDEEEVSATQASSVHVQEDLKRLVHSTSHVEIQTKLREQIENLRLAEIREFTGVFIPKHLQLTTLEENPLEFRRDIHGVAQISGRNVLGEHFAPMSDPLRFLHTHTVPDIFKRMKRVVRDDLSTRNKRRIAALNAKERERMKELERQGILSPEQQLEAKFDQLLNASVA</sequence>
<accession>D0NRK7</accession>
<keyword evidence="3" id="KW-1185">Reference proteome</keyword>
<protein>
    <submittedName>
        <fullName evidence="2">Uncharacterized protein</fullName>
    </submittedName>
</protein>
<proteinExistence type="predicted"/>
<dbReference type="AlphaFoldDB" id="D0NRK7"/>
<reference evidence="3" key="1">
    <citation type="journal article" date="2009" name="Nature">
        <title>Genome sequence and analysis of the Irish potato famine pathogen Phytophthora infestans.</title>
        <authorList>
            <consortium name="The Broad Institute Genome Sequencing Platform"/>
            <person name="Haas B.J."/>
            <person name="Kamoun S."/>
            <person name="Zody M.C."/>
            <person name="Jiang R.H."/>
            <person name="Handsaker R.E."/>
            <person name="Cano L.M."/>
            <person name="Grabherr M."/>
            <person name="Kodira C.D."/>
            <person name="Raffaele S."/>
            <person name="Torto-Alalibo T."/>
            <person name="Bozkurt T.O."/>
            <person name="Ah-Fong A.M."/>
            <person name="Alvarado L."/>
            <person name="Anderson V.L."/>
            <person name="Armstrong M.R."/>
            <person name="Avrova A."/>
            <person name="Baxter L."/>
            <person name="Beynon J."/>
            <person name="Boevink P.C."/>
            <person name="Bollmann S.R."/>
            <person name="Bos J.I."/>
            <person name="Bulone V."/>
            <person name="Cai G."/>
            <person name="Cakir C."/>
            <person name="Carrington J.C."/>
            <person name="Chawner M."/>
            <person name="Conti L."/>
            <person name="Costanzo S."/>
            <person name="Ewan R."/>
            <person name="Fahlgren N."/>
            <person name="Fischbach M.A."/>
            <person name="Fugelstad J."/>
            <person name="Gilroy E.M."/>
            <person name="Gnerre S."/>
            <person name="Green P.J."/>
            <person name="Grenville-Briggs L.J."/>
            <person name="Griffith J."/>
            <person name="Grunwald N.J."/>
            <person name="Horn K."/>
            <person name="Horner N.R."/>
            <person name="Hu C.H."/>
            <person name="Huitema E."/>
            <person name="Jeong D.H."/>
            <person name="Jones A.M."/>
            <person name="Jones J.D."/>
            <person name="Jones R.W."/>
            <person name="Karlsson E.K."/>
            <person name="Kunjeti S.G."/>
            <person name="Lamour K."/>
            <person name="Liu Z."/>
            <person name="Ma L."/>
            <person name="Maclean D."/>
            <person name="Chibucos M.C."/>
            <person name="McDonald H."/>
            <person name="McWalters J."/>
            <person name="Meijer H.J."/>
            <person name="Morgan W."/>
            <person name="Morris P.F."/>
            <person name="Munro C.A."/>
            <person name="O'Neill K."/>
            <person name="Ospina-Giraldo M."/>
            <person name="Pinzon A."/>
            <person name="Pritchard L."/>
            <person name="Ramsahoye B."/>
            <person name="Ren Q."/>
            <person name="Restrepo S."/>
            <person name="Roy S."/>
            <person name="Sadanandom A."/>
            <person name="Savidor A."/>
            <person name="Schornack S."/>
            <person name="Schwartz D.C."/>
            <person name="Schumann U.D."/>
            <person name="Schwessinger B."/>
            <person name="Seyer L."/>
            <person name="Sharpe T."/>
            <person name="Silvar C."/>
            <person name="Song J."/>
            <person name="Studholme D.J."/>
            <person name="Sykes S."/>
            <person name="Thines M."/>
            <person name="van de Vondervoort P.J."/>
            <person name="Phuntumart V."/>
            <person name="Wawra S."/>
            <person name="Weide R."/>
            <person name="Win J."/>
            <person name="Young C."/>
            <person name="Zhou S."/>
            <person name="Fry W."/>
            <person name="Meyers B.C."/>
            <person name="van West P."/>
            <person name="Ristaino J."/>
            <person name="Govers F."/>
            <person name="Birch P.R."/>
            <person name="Whisson S.C."/>
            <person name="Judelson H.S."/>
            <person name="Nusbaum C."/>
        </authorList>
    </citation>
    <scope>NUCLEOTIDE SEQUENCE [LARGE SCALE GENOMIC DNA]</scope>
    <source>
        <strain evidence="3">T30-4</strain>
    </source>
</reference>
<evidence type="ECO:0000313" key="2">
    <source>
        <dbReference type="EMBL" id="EEY63357.1"/>
    </source>
</evidence>
<gene>
    <name evidence="2" type="ORF">PITG_15070</name>
</gene>
<evidence type="ECO:0000313" key="3">
    <source>
        <dbReference type="Proteomes" id="UP000006643"/>
    </source>
</evidence>
<dbReference type="EMBL" id="DS028155">
    <property type="protein sequence ID" value="EEY63357.1"/>
    <property type="molecule type" value="Genomic_DNA"/>
</dbReference>
<dbReference type="RefSeq" id="XP_002898242.1">
    <property type="nucleotide sequence ID" value="XM_002898196.1"/>
</dbReference>
<evidence type="ECO:0000256" key="1">
    <source>
        <dbReference type="SAM" id="MobiDB-lite"/>
    </source>
</evidence>
<dbReference type="OrthoDB" id="116124at2759"/>
<dbReference type="Proteomes" id="UP000006643">
    <property type="component" value="Unassembled WGS sequence"/>
</dbReference>
<dbReference type="OMA" id="SAITWPP"/>